<dbReference type="EMBL" id="PSQE01000001">
    <property type="protein sequence ID" value="RHN78543.1"/>
    <property type="molecule type" value="Genomic_DNA"/>
</dbReference>
<reference evidence="2" key="1">
    <citation type="journal article" date="2018" name="Nat. Plants">
        <title>Whole-genome landscape of Medicago truncatula symbiotic genes.</title>
        <authorList>
            <person name="Pecrix Y."/>
            <person name="Staton S.E."/>
            <person name="Sallet E."/>
            <person name="Lelandais-Briere C."/>
            <person name="Moreau S."/>
            <person name="Carrere S."/>
            <person name="Blein T."/>
            <person name="Jardinaud M.F."/>
            <person name="Latrasse D."/>
            <person name="Zouine M."/>
            <person name="Zahm M."/>
            <person name="Kreplak J."/>
            <person name="Mayjonade B."/>
            <person name="Satge C."/>
            <person name="Perez M."/>
            <person name="Cauet S."/>
            <person name="Marande W."/>
            <person name="Chantry-Darmon C."/>
            <person name="Lopez-Roques C."/>
            <person name="Bouchez O."/>
            <person name="Berard A."/>
            <person name="Debelle F."/>
            <person name="Munos S."/>
            <person name="Bendahmane A."/>
            <person name="Berges H."/>
            <person name="Niebel A."/>
            <person name="Buitink J."/>
            <person name="Frugier F."/>
            <person name="Benhamed M."/>
            <person name="Crespi M."/>
            <person name="Gouzy J."/>
            <person name="Gamas P."/>
        </authorList>
    </citation>
    <scope>NUCLEOTIDE SEQUENCE [LARGE SCALE GENOMIC DNA]</scope>
    <source>
        <strain evidence="2">cv. Jemalong A17</strain>
    </source>
</reference>
<dbReference type="AlphaFoldDB" id="A0A396JQG6"/>
<name>A0A396JQG6_MEDTR</name>
<evidence type="ECO:0000313" key="1">
    <source>
        <dbReference type="EMBL" id="RHN78543.1"/>
    </source>
</evidence>
<evidence type="ECO:0000313" key="2">
    <source>
        <dbReference type="Proteomes" id="UP000265566"/>
    </source>
</evidence>
<sequence length="74" mass="8594">MPMDEGITIEYTQDGTIDLNGKPVLRSKTGRWKACSFLVGIPSPSHTKFYDHDFHYVLSNIFSSLQNFDFFFFH</sequence>
<comment type="caution">
    <text evidence="1">The sequence shown here is derived from an EMBL/GenBank/DDBJ whole genome shotgun (WGS) entry which is preliminary data.</text>
</comment>
<proteinExistence type="predicted"/>
<dbReference type="Gramene" id="rna2123">
    <property type="protein sequence ID" value="RHN78543.1"/>
    <property type="gene ID" value="gene2123"/>
</dbReference>
<organism evidence="1 2">
    <name type="scientific">Medicago truncatula</name>
    <name type="common">Barrel medic</name>
    <name type="synonym">Medicago tribuloides</name>
    <dbReference type="NCBI Taxonomy" id="3880"/>
    <lineage>
        <taxon>Eukaryota</taxon>
        <taxon>Viridiplantae</taxon>
        <taxon>Streptophyta</taxon>
        <taxon>Embryophyta</taxon>
        <taxon>Tracheophyta</taxon>
        <taxon>Spermatophyta</taxon>
        <taxon>Magnoliopsida</taxon>
        <taxon>eudicotyledons</taxon>
        <taxon>Gunneridae</taxon>
        <taxon>Pentapetalae</taxon>
        <taxon>rosids</taxon>
        <taxon>fabids</taxon>
        <taxon>Fabales</taxon>
        <taxon>Fabaceae</taxon>
        <taxon>Papilionoideae</taxon>
        <taxon>50 kb inversion clade</taxon>
        <taxon>NPAAA clade</taxon>
        <taxon>Hologalegina</taxon>
        <taxon>IRL clade</taxon>
        <taxon>Trifolieae</taxon>
        <taxon>Medicago</taxon>
    </lineage>
</organism>
<accession>A0A396JQG6</accession>
<gene>
    <name evidence="1" type="ORF">MtrunA17_Chr1g0166761</name>
</gene>
<protein>
    <submittedName>
        <fullName evidence="1">Putative proton-dependent oligopeptide transporter family</fullName>
    </submittedName>
</protein>
<dbReference type="Proteomes" id="UP000265566">
    <property type="component" value="Chromosome 1"/>
</dbReference>